<keyword evidence="2" id="KW-1133">Transmembrane helix</keyword>
<dbReference type="SUPFAM" id="SSF52540">
    <property type="entry name" value="P-loop containing nucleoside triphosphate hydrolases"/>
    <property type="match status" value="1"/>
</dbReference>
<dbReference type="EMBL" id="UAPV01000001">
    <property type="protein sequence ID" value="SPT70417.1"/>
    <property type="molecule type" value="Genomic_DNA"/>
</dbReference>
<feature type="transmembrane region" description="Helical" evidence="2">
    <location>
        <begin position="12"/>
        <end position="35"/>
    </location>
</feature>
<organism evidence="3 4">
    <name type="scientific">Anaerobiospirillum thomasii</name>
    <dbReference type="NCBI Taxonomy" id="179995"/>
    <lineage>
        <taxon>Bacteria</taxon>
        <taxon>Pseudomonadati</taxon>
        <taxon>Pseudomonadota</taxon>
        <taxon>Gammaproteobacteria</taxon>
        <taxon>Aeromonadales</taxon>
        <taxon>Succinivibrionaceae</taxon>
        <taxon>Anaerobiospirillum</taxon>
    </lineage>
</organism>
<keyword evidence="2" id="KW-0472">Membrane</keyword>
<evidence type="ECO:0000256" key="1">
    <source>
        <dbReference type="SAM" id="Coils"/>
    </source>
</evidence>
<feature type="coiled-coil region" evidence="1">
    <location>
        <begin position="199"/>
        <end position="320"/>
    </location>
</feature>
<reference evidence="3 4" key="1">
    <citation type="submission" date="2018-06" db="EMBL/GenBank/DDBJ databases">
        <authorList>
            <consortium name="Pathogen Informatics"/>
            <person name="Doyle S."/>
        </authorList>
    </citation>
    <scope>NUCLEOTIDE SEQUENCE [LARGE SCALE GENOMIC DNA]</scope>
    <source>
        <strain evidence="3 4">NCTC13093</strain>
    </source>
</reference>
<accession>A0A2X0WJ42</accession>
<evidence type="ECO:0000256" key="2">
    <source>
        <dbReference type="SAM" id="Phobius"/>
    </source>
</evidence>
<keyword evidence="4" id="KW-1185">Reference proteome</keyword>
<keyword evidence="2" id="KW-0812">Transmembrane</keyword>
<feature type="coiled-coil region" evidence="1">
    <location>
        <begin position="58"/>
        <end position="162"/>
    </location>
</feature>
<evidence type="ECO:0000313" key="4">
    <source>
        <dbReference type="Proteomes" id="UP000250086"/>
    </source>
</evidence>
<dbReference type="Gene3D" id="3.40.50.300">
    <property type="entry name" value="P-loop containing nucleotide triphosphate hydrolases"/>
    <property type="match status" value="1"/>
</dbReference>
<dbReference type="AlphaFoldDB" id="A0A2X0WJ42"/>
<sequence>MSTEETSVFSALEVWDFVGIIAILFFFMAIIYLFYTISNGNSYLYYRFKDLSDGEKKTIDIVSDVEEKKKELANLEEKIASKQKLAQENEATQKANEQLIGVARGLTEEIDSKLKHLSDIKLQINESEALKEFIEERKSLEADELDEKIKQKKEELKQLDQDQAYAHVQKAMDSVFQKVDELVQNEVNEKESSNLDAYVQKLNSQITEKEQELEELNKKHNFSHVESAVESVFQKVDYMVQKGVQEKDISNKISELLDKKQQLEDKLKSLNEQIKQSESEINNASLDKSLESKLEDLFKLHSLQERIAKKQHELENLSTNKQGAYSDFDDCPAAIQNKFAKNNLDNGLSEENALSDFKDHLKDNGIIFNSRVINAFHTSLKVQDVNPIAVLAGVSGTGKTLLPTAYAKFFGMYQEHVAVQPRWDSIDDLLGFYNFLENKYKATDLVKSLYFFSKEANESKNTKLTDRMLLVLLDEMNLARIEYYFSEFLSKLELRTINNENSRIRISDNINFSIGNNVLFVGTMNEDESTFALSDKVLDRSNVLHFGAPSSLAPKSRNNRLNEFKTKYNLSLSTFKKWCENKDSISELDDCIEKIDDINHALKAIGKGFGYRVRNSINEYILRYPDKDNIKLALADQIEMKIIPKLRGLQVDDDNNKKCFDTISDAIAFTDDENLNKAFNAARRSDLGMFMWFGVDRGN</sequence>
<dbReference type="Proteomes" id="UP000250086">
    <property type="component" value="Unassembled WGS sequence"/>
</dbReference>
<dbReference type="RefSeq" id="WP_113744492.1">
    <property type="nucleotide sequence ID" value="NZ_UAPV01000001.1"/>
</dbReference>
<protein>
    <submittedName>
        <fullName evidence="3">Uncharacterized conserved protein</fullName>
    </submittedName>
</protein>
<evidence type="ECO:0000313" key="3">
    <source>
        <dbReference type="EMBL" id="SPT70417.1"/>
    </source>
</evidence>
<gene>
    <name evidence="3" type="ORF">NCTC13093_01832</name>
</gene>
<name>A0A2X0WJ42_9GAMM</name>
<proteinExistence type="predicted"/>
<dbReference type="InterPro" id="IPR027417">
    <property type="entry name" value="P-loop_NTPase"/>
</dbReference>
<keyword evidence="1" id="KW-0175">Coiled coil</keyword>